<dbReference type="PANTHER" id="PTHR46825:SF11">
    <property type="entry name" value="PENICILLIN-BINDING PROTEIN 4"/>
    <property type="match status" value="1"/>
</dbReference>
<dbReference type="EMBL" id="LS992241">
    <property type="protein sequence ID" value="SYX83606.1"/>
    <property type="molecule type" value="Genomic_DNA"/>
</dbReference>
<dbReference type="SUPFAM" id="SSF56601">
    <property type="entry name" value="beta-lactamase/transpeptidase-like"/>
    <property type="match status" value="1"/>
</dbReference>
<feature type="domain" description="Beta-lactamase-related" evidence="4">
    <location>
        <begin position="55"/>
        <end position="376"/>
    </location>
</feature>
<evidence type="ECO:0000256" key="2">
    <source>
        <dbReference type="ARBA" id="ARBA00023136"/>
    </source>
</evidence>
<dbReference type="PANTHER" id="PTHR46825">
    <property type="entry name" value="D-ALANYL-D-ALANINE-CARBOXYPEPTIDASE/ENDOPEPTIDASE AMPH"/>
    <property type="match status" value="1"/>
</dbReference>
<dbReference type="RefSeq" id="WP_138185667.1">
    <property type="nucleotide sequence ID" value="NZ_LS992241.1"/>
</dbReference>
<feature type="chain" id="PRO_5016648607" evidence="3">
    <location>
        <begin position="26"/>
        <end position="692"/>
    </location>
</feature>
<sequence length="692" mass="75536">MKKRLSWVLAICMVVTMLVPTSAMASASNEGLNYSATKKVATEKASLLTDTFGTTSVQYALIDHGNIVVSGQSGKNDAQGKVPLSKNTMYGIGSTSKVFTTVAVMKLVEEGKVDLDTPVVQYIPEFTMKDERYKKITPRMLLNHSSGLRGSTLGNSFLLGDNDTINHDTMLEQLKKQTLKADPGAFSVYCNDGFTLAEILVERVSGMGFTKFLHQYITEPAAMSHTKTPLDNVDKIKFAGTYHPAYQGQLPTENGNVIGAGGIYSTAEDLVRFAQIFTGENDKVLSSTSVKAMRQEEYKRGFWPEGEVDTIVNYGLGWDSVKLYPFNRYGIQAENKGGDTIMYHASLVVLPEHNMAAAVLSSGGSSSTNAMLANEMVLQALKEKGTIKELKPAKSFGKPKKAAMPADVAKYAGYYSSTNVVMKVAIAKNGELSITYNQAPDMPAAKYVYTADGTFMDEEGTTKIRFDAKDNGRTYLWQSMYLDVPGLSQLALTQYAGEKLEKNDISKEVESAWTKRIGKKYFPVNEKYSSLTYLLMDGGKINKHADLPGYVDDKTITGPDSASNQVQIPAMGGRDTMEYQFITKDGVEYLDSSGYIMVSEDTIKPLYQGSKSTVTIQEDGYARWFKFPKAVAGKKLTVTSMPKQSSFAVYNEQGQVVHFSLSSTGKQGIELPSGGTIVFAGGAGAKFEVSIK</sequence>
<dbReference type="AlphaFoldDB" id="A0A383RBE6"/>
<feature type="signal peptide" evidence="3">
    <location>
        <begin position="1"/>
        <end position="25"/>
    </location>
</feature>
<proteinExistence type="predicted"/>
<accession>A0A383RBE6</accession>
<organism evidence="5 6">
    <name type="scientific">Paenibacillus alvei</name>
    <name type="common">Bacillus alvei</name>
    <dbReference type="NCBI Taxonomy" id="44250"/>
    <lineage>
        <taxon>Bacteria</taxon>
        <taxon>Bacillati</taxon>
        <taxon>Bacillota</taxon>
        <taxon>Bacilli</taxon>
        <taxon>Bacillales</taxon>
        <taxon>Paenibacillaceae</taxon>
        <taxon>Paenibacillus</taxon>
    </lineage>
</organism>
<dbReference type="Gene3D" id="3.40.710.10">
    <property type="entry name" value="DD-peptidase/beta-lactamase superfamily"/>
    <property type="match status" value="1"/>
</dbReference>
<dbReference type="GO" id="GO:0016020">
    <property type="term" value="C:membrane"/>
    <property type="evidence" value="ECO:0007669"/>
    <property type="project" value="UniProtKB-SubCell"/>
</dbReference>
<evidence type="ECO:0000259" key="4">
    <source>
        <dbReference type="Pfam" id="PF00144"/>
    </source>
</evidence>
<evidence type="ECO:0000256" key="1">
    <source>
        <dbReference type="ARBA" id="ARBA00004370"/>
    </source>
</evidence>
<reference evidence="6" key="1">
    <citation type="submission" date="2018-08" db="EMBL/GenBank/DDBJ databases">
        <authorList>
            <person name="Chevrot R."/>
        </authorList>
    </citation>
    <scope>NUCLEOTIDE SEQUENCE [LARGE SCALE GENOMIC DNA]</scope>
</reference>
<keyword evidence="3" id="KW-0732">Signal</keyword>
<dbReference type="InterPro" id="IPR050491">
    <property type="entry name" value="AmpC-like"/>
</dbReference>
<evidence type="ECO:0000256" key="3">
    <source>
        <dbReference type="SAM" id="SignalP"/>
    </source>
</evidence>
<name>A0A383RBE6_PAEAL</name>
<dbReference type="Pfam" id="PF00144">
    <property type="entry name" value="Beta-lactamase"/>
    <property type="match status" value="1"/>
</dbReference>
<evidence type="ECO:0000313" key="5">
    <source>
        <dbReference type="EMBL" id="SYX83606.1"/>
    </source>
</evidence>
<keyword evidence="2" id="KW-0472">Membrane</keyword>
<gene>
    <name evidence="5" type="ORF">PBLR_12028</name>
</gene>
<dbReference type="Proteomes" id="UP000304148">
    <property type="component" value="Chromosome"/>
</dbReference>
<protein>
    <submittedName>
        <fullName evidence="5">CubicO group peptidase, beta-lactamase class C family</fullName>
    </submittedName>
</protein>
<dbReference type="InterPro" id="IPR001466">
    <property type="entry name" value="Beta-lactam-related"/>
</dbReference>
<dbReference type="InterPro" id="IPR012338">
    <property type="entry name" value="Beta-lactam/transpept-like"/>
</dbReference>
<evidence type="ECO:0000313" key="6">
    <source>
        <dbReference type="Proteomes" id="UP000304148"/>
    </source>
</evidence>
<comment type="subcellular location">
    <subcellularLocation>
        <location evidence="1">Membrane</location>
    </subcellularLocation>
</comment>